<evidence type="ECO:0000313" key="2">
    <source>
        <dbReference type="EMBL" id="MDU9001287.1"/>
    </source>
</evidence>
<sequence length="117" mass="12237">MFQRILVALDPRPSHESALRLAGGLARSAGAEVRVLHVVPSAVAGDTMVNLEDDAEGTALVANAVRMLQTMGINAEGRLAHGVTNLVPRLVSAAAAEYKADLLVLSPHHRGPFAALL</sequence>
<reference evidence="2 3" key="1">
    <citation type="submission" date="2023-02" db="EMBL/GenBank/DDBJ databases">
        <authorList>
            <person name="Maleckis M."/>
        </authorList>
    </citation>
    <scope>NUCLEOTIDE SEQUENCE [LARGE SCALE GENOMIC DNA]</scope>
    <source>
        <strain evidence="2 3">P8-A2</strain>
        <plasmid evidence="2">unnamed1</plasmid>
    </source>
</reference>
<dbReference type="RefSeq" id="WP_266944124.1">
    <property type="nucleotide sequence ID" value="NZ_JAPEMK010000002.1"/>
</dbReference>
<protein>
    <submittedName>
        <fullName evidence="2">Universal stress protein</fullName>
    </submittedName>
</protein>
<feature type="domain" description="UspA" evidence="1">
    <location>
        <begin position="1"/>
        <end position="117"/>
    </location>
</feature>
<evidence type="ECO:0000259" key="1">
    <source>
        <dbReference type="Pfam" id="PF00582"/>
    </source>
</evidence>
<dbReference type="InterPro" id="IPR014729">
    <property type="entry name" value="Rossmann-like_a/b/a_fold"/>
</dbReference>
<dbReference type="EMBL" id="JARAKF010000003">
    <property type="protein sequence ID" value="MDU9001287.1"/>
    <property type="molecule type" value="Genomic_DNA"/>
</dbReference>
<keyword evidence="3" id="KW-1185">Reference proteome</keyword>
<dbReference type="Pfam" id="PF00582">
    <property type="entry name" value="Usp"/>
    <property type="match status" value="1"/>
</dbReference>
<organism evidence="2 3">
    <name type="scientific">Streptomyces mirabilis</name>
    <dbReference type="NCBI Taxonomy" id="68239"/>
    <lineage>
        <taxon>Bacteria</taxon>
        <taxon>Bacillati</taxon>
        <taxon>Actinomycetota</taxon>
        <taxon>Actinomycetes</taxon>
        <taxon>Kitasatosporales</taxon>
        <taxon>Streptomycetaceae</taxon>
        <taxon>Streptomyces</taxon>
    </lineage>
</organism>
<accession>A0ABU3V542</accession>
<name>A0ABU3V542_9ACTN</name>
<dbReference type="SUPFAM" id="SSF52402">
    <property type="entry name" value="Adenine nucleotide alpha hydrolases-like"/>
    <property type="match status" value="1"/>
</dbReference>
<evidence type="ECO:0000313" key="3">
    <source>
        <dbReference type="Proteomes" id="UP001257627"/>
    </source>
</evidence>
<dbReference type="InterPro" id="IPR006016">
    <property type="entry name" value="UspA"/>
</dbReference>
<geneLocation type="plasmid" evidence="2">
    <name>unnamed1</name>
</geneLocation>
<dbReference type="Gene3D" id="3.40.50.620">
    <property type="entry name" value="HUPs"/>
    <property type="match status" value="1"/>
</dbReference>
<dbReference type="Proteomes" id="UP001257627">
    <property type="component" value="Unassembled WGS sequence"/>
</dbReference>
<comment type="caution">
    <text evidence="2">The sequence shown here is derived from an EMBL/GenBank/DDBJ whole genome shotgun (WGS) entry which is preliminary data.</text>
</comment>
<gene>
    <name evidence="2" type="ORF">PU648_55415</name>
</gene>
<keyword evidence="2" id="KW-0614">Plasmid</keyword>
<proteinExistence type="predicted"/>
<dbReference type="CDD" id="cd00293">
    <property type="entry name" value="USP-like"/>
    <property type="match status" value="1"/>
</dbReference>